<comment type="caution">
    <text evidence="1">The sequence shown here is derived from an EMBL/GenBank/DDBJ whole genome shotgun (WGS) entry which is preliminary data.</text>
</comment>
<gene>
    <name evidence="1" type="ORF">ElyMa_006175100</name>
</gene>
<accession>A0AAV4H1S4</accession>
<protein>
    <submittedName>
        <fullName evidence="1">Uncharacterized protein</fullName>
    </submittedName>
</protein>
<dbReference type="EMBL" id="BMAT01012393">
    <property type="protein sequence ID" value="GFR91420.1"/>
    <property type="molecule type" value="Genomic_DNA"/>
</dbReference>
<keyword evidence="2" id="KW-1185">Reference proteome</keyword>
<reference evidence="1 2" key="1">
    <citation type="journal article" date="2021" name="Elife">
        <title>Chloroplast acquisition without the gene transfer in kleptoplastic sea slugs, Plakobranchus ocellatus.</title>
        <authorList>
            <person name="Maeda T."/>
            <person name="Takahashi S."/>
            <person name="Yoshida T."/>
            <person name="Shimamura S."/>
            <person name="Takaki Y."/>
            <person name="Nagai Y."/>
            <person name="Toyoda A."/>
            <person name="Suzuki Y."/>
            <person name="Arimoto A."/>
            <person name="Ishii H."/>
            <person name="Satoh N."/>
            <person name="Nishiyama T."/>
            <person name="Hasebe M."/>
            <person name="Maruyama T."/>
            <person name="Minagawa J."/>
            <person name="Obokata J."/>
            <person name="Shigenobu S."/>
        </authorList>
    </citation>
    <scope>NUCLEOTIDE SEQUENCE [LARGE SCALE GENOMIC DNA]</scope>
</reference>
<evidence type="ECO:0000313" key="1">
    <source>
        <dbReference type="EMBL" id="GFR91420.1"/>
    </source>
</evidence>
<name>A0AAV4H1S4_9GAST</name>
<proteinExistence type="predicted"/>
<sequence>MLDVVSRRGVVVDNRLSDQEIQVLLPDLADATVEFSSRKCQISFKKPGFILEARRCQQTHPRKLLTRAGTPSARPAAARPEWLHSQGLHHDGVSYYASCGV</sequence>
<dbReference type="Proteomes" id="UP000762676">
    <property type="component" value="Unassembled WGS sequence"/>
</dbReference>
<evidence type="ECO:0000313" key="2">
    <source>
        <dbReference type="Proteomes" id="UP000762676"/>
    </source>
</evidence>
<organism evidence="1 2">
    <name type="scientific">Elysia marginata</name>
    <dbReference type="NCBI Taxonomy" id="1093978"/>
    <lineage>
        <taxon>Eukaryota</taxon>
        <taxon>Metazoa</taxon>
        <taxon>Spiralia</taxon>
        <taxon>Lophotrochozoa</taxon>
        <taxon>Mollusca</taxon>
        <taxon>Gastropoda</taxon>
        <taxon>Heterobranchia</taxon>
        <taxon>Euthyneura</taxon>
        <taxon>Panpulmonata</taxon>
        <taxon>Sacoglossa</taxon>
        <taxon>Placobranchoidea</taxon>
        <taxon>Plakobranchidae</taxon>
        <taxon>Elysia</taxon>
    </lineage>
</organism>
<dbReference type="AlphaFoldDB" id="A0AAV4H1S4"/>